<name>A0A1B2DU52_9BACL</name>
<dbReference type="InterPro" id="IPR047817">
    <property type="entry name" value="ABC2_TM_bact-type"/>
</dbReference>
<keyword evidence="3 5" id="KW-1133">Transmembrane helix</keyword>
<evidence type="ECO:0000256" key="4">
    <source>
        <dbReference type="ARBA" id="ARBA00023136"/>
    </source>
</evidence>
<dbReference type="InterPro" id="IPR013525">
    <property type="entry name" value="ABC2_TM"/>
</dbReference>
<dbReference type="PROSITE" id="PS51012">
    <property type="entry name" value="ABC_TM2"/>
    <property type="match status" value="1"/>
</dbReference>
<comment type="subcellular location">
    <subcellularLocation>
        <location evidence="5">Cell membrane</location>
        <topology evidence="5">Multi-pass membrane protein</topology>
    </subcellularLocation>
    <subcellularLocation>
        <location evidence="1">Membrane</location>
        <topology evidence="1">Multi-pass membrane protein</topology>
    </subcellularLocation>
</comment>
<dbReference type="Pfam" id="PF01061">
    <property type="entry name" value="ABC2_membrane"/>
    <property type="match status" value="1"/>
</dbReference>
<evidence type="ECO:0000256" key="1">
    <source>
        <dbReference type="ARBA" id="ARBA00004141"/>
    </source>
</evidence>
<feature type="transmembrane region" description="Helical" evidence="5">
    <location>
        <begin position="52"/>
        <end position="73"/>
    </location>
</feature>
<feature type="transmembrane region" description="Helical" evidence="5">
    <location>
        <begin position="218"/>
        <end position="236"/>
    </location>
</feature>
<accession>A0A1B2DU52</accession>
<gene>
    <name evidence="7" type="ORF">BBD41_00780</name>
</gene>
<evidence type="ECO:0000256" key="5">
    <source>
        <dbReference type="RuleBase" id="RU361157"/>
    </source>
</evidence>
<dbReference type="KEGG" id="pib:BBD41_00780"/>
<evidence type="ECO:0000256" key="2">
    <source>
        <dbReference type="ARBA" id="ARBA00022692"/>
    </source>
</evidence>
<dbReference type="PRINTS" id="PR00164">
    <property type="entry name" value="ABC2TRNSPORT"/>
</dbReference>
<evidence type="ECO:0000256" key="3">
    <source>
        <dbReference type="ARBA" id="ARBA00022989"/>
    </source>
</evidence>
<feature type="domain" description="ABC transmembrane type-2" evidence="6">
    <location>
        <begin position="19"/>
        <end position="239"/>
    </location>
</feature>
<reference evidence="7" key="1">
    <citation type="submission" date="2016-08" db="EMBL/GenBank/DDBJ databases">
        <title>Complete Genome Seqeunce of Paenibacillus sp. nov. IHBB 9852 from high altitute lake of Indian trans-Himalayas.</title>
        <authorList>
            <person name="Kiran S."/>
            <person name="Swarnkar M.K."/>
            <person name="Rana A."/>
            <person name="Tewari R."/>
            <person name="Gulati A."/>
        </authorList>
    </citation>
    <scope>NUCLEOTIDE SEQUENCE [LARGE SCALE GENOMIC DNA]</scope>
    <source>
        <strain evidence="7">IHBB 9852</strain>
    </source>
</reference>
<comment type="similarity">
    <text evidence="5">Belongs to the ABC-2 integral membrane protein family.</text>
</comment>
<dbReference type="RefSeq" id="WP_099476395.1">
    <property type="nucleotide sequence ID" value="NZ_CP016809.1"/>
</dbReference>
<dbReference type="PANTHER" id="PTHR43229">
    <property type="entry name" value="NODULATION PROTEIN J"/>
    <property type="match status" value="1"/>
</dbReference>
<feature type="transmembrane region" description="Helical" evidence="5">
    <location>
        <begin position="128"/>
        <end position="150"/>
    </location>
</feature>
<feature type="transmembrane region" description="Helical" evidence="5">
    <location>
        <begin position="94"/>
        <end position="122"/>
    </location>
</feature>
<keyword evidence="2 5" id="KW-0812">Transmembrane</keyword>
<keyword evidence="5" id="KW-1003">Cell membrane</keyword>
<evidence type="ECO:0000259" key="6">
    <source>
        <dbReference type="PROSITE" id="PS51012"/>
    </source>
</evidence>
<protein>
    <recommendedName>
        <fullName evidence="5">Transport permease protein</fullName>
    </recommendedName>
</protein>
<organism evidence="7">
    <name type="scientific">Paenibacillus ihbetae</name>
    <dbReference type="NCBI Taxonomy" id="1870820"/>
    <lineage>
        <taxon>Bacteria</taxon>
        <taxon>Bacillati</taxon>
        <taxon>Bacillota</taxon>
        <taxon>Bacilli</taxon>
        <taxon>Bacillales</taxon>
        <taxon>Paenibacillaceae</taxon>
        <taxon>Paenibacillus</taxon>
    </lineage>
</organism>
<dbReference type="AlphaFoldDB" id="A0A1B2DU52"/>
<feature type="transmembrane region" description="Helical" evidence="5">
    <location>
        <begin position="157"/>
        <end position="178"/>
    </location>
</feature>
<dbReference type="PANTHER" id="PTHR43229:SF2">
    <property type="entry name" value="NODULATION PROTEIN J"/>
    <property type="match status" value="1"/>
</dbReference>
<dbReference type="InterPro" id="IPR051784">
    <property type="entry name" value="Nod_factor_ABC_transporter"/>
</dbReference>
<dbReference type="PIRSF" id="PIRSF006648">
    <property type="entry name" value="DrrB"/>
    <property type="match status" value="1"/>
</dbReference>
<proteinExistence type="inferred from homology"/>
<dbReference type="GO" id="GO:0043190">
    <property type="term" value="C:ATP-binding cassette (ABC) transporter complex"/>
    <property type="evidence" value="ECO:0007669"/>
    <property type="project" value="InterPro"/>
</dbReference>
<keyword evidence="5" id="KW-0813">Transport</keyword>
<dbReference type="EMBL" id="CP016809">
    <property type="protein sequence ID" value="ANY71238.1"/>
    <property type="molecule type" value="Genomic_DNA"/>
</dbReference>
<sequence length="245" mass="26603">MKTAAFSARNRKEMIRDPLNMAFGIGFPLVILLLLTTLQSNIQVELFAIDQLVPGVAVFGLSFISLFSGMLIAKDRSTSFLMRLFTAPLTAPDYILGYTLPLIPMAILKITITFIAAAFLGLVIHFNVLLTIVVLIPVAILFIGIGLLAGSLFNDKLVGGVCGALLTNLSAWLSGTWFDLHLVGGWFKAIAYMLPFAHAVDAGRAAISGDYALILPHLWWVIGYAVAVLIVAIFVFRKQMSSDND</sequence>
<evidence type="ECO:0000313" key="7">
    <source>
        <dbReference type="EMBL" id="ANY71238.1"/>
    </source>
</evidence>
<dbReference type="GO" id="GO:0140359">
    <property type="term" value="F:ABC-type transporter activity"/>
    <property type="evidence" value="ECO:0007669"/>
    <property type="project" value="InterPro"/>
</dbReference>
<dbReference type="InterPro" id="IPR000412">
    <property type="entry name" value="ABC_2_transport"/>
</dbReference>
<feature type="transmembrane region" description="Helical" evidence="5">
    <location>
        <begin position="21"/>
        <end position="40"/>
    </location>
</feature>
<keyword evidence="4 5" id="KW-0472">Membrane</keyword>